<organism evidence="3 4">
    <name type="scientific">Salinarimonas ramus</name>
    <dbReference type="NCBI Taxonomy" id="690164"/>
    <lineage>
        <taxon>Bacteria</taxon>
        <taxon>Pseudomonadati</taxon>
        <taxon>Pseudomonadota</taxon>
        <taxon>Alphaproteobacteria</taxon>
        <taxon>Hyphomicrobiales</taxon>
        <taxon>Salinarimonadaceae</taxon>
        <taxon>Salinarimonas</taxon>
    </lineage>
</organism>
<feature type="transmembrane region" description="Helical" evidence="1">
    <location>
        <begin position="130"/>
        <end position="154"/>
    </location>
</feature>
<dbReference type="InterPro" id="IPR009936">
    <property type="entry name" value="DUF1468"/>
</dbReference>
<dbReference type="RefSeq" id="WP_188913693.1">
    <property type="nucleotide sequence ID" value="NZ_BMMF01000007.1"/>
</dbReference>
<comment type="caution">
    <text evidence="3">The sequence shown here is derived from an EMBL/GenBank/DDBJ whole genome shotgun (WGS) entry which is preliminary data.</text>
</comment>
<sequence length="160" mass="16816">MRTEPTTPGARSRGDLGTIVLCVLFVALGIWMLAGSMAMSPLGAVFPRVIAGVMIASALAILALRALGRASPPAAVETGSTPRRLLLCLALVAWAGLMPRLGFFTTSIVGFLAVLAIAEYDRWTPKRTAAYVAAALAMVGGFYLLFVEVLLVPVPRGVLF</sequence>
<keyword evidence="1" id="KW-0812">Transmembrane</keyword>
<proteinExistence type="predicted"/>
<accession>A0A917QB51</accession>
<dbReference type="Proteomes" id="UP000600449">
    <property type="component" value="Unassembled WGS sequence"/>
</dbReference>
<feature type="transmembrane region" description="Helical" evidence="1">
    <location>
        <begin position="45"/>
        <end position="64"/>
    </location>
</feature>
<protein>
    <recommendedName>
        <fullName evidence="2">DUF1468 domain-containing protein</fullName>
    </recommendedName>
</protein>
<name>A0A917QB51_9HYPH</name>
<evidence type="ECO:0000256" key="1">
    <source>
        <dbReference type="SAM" id="Phobius"/>
    </source>
</evidence>
<dbReference type="AlphaFoldDB" id="A0A917QB51"/>
<keyword evidence="1" id="KW-0472">Membrane</keyword>
<evidence type="ECO:0000259" key="2">
    <source>
        <dbReference type="Pfam" id="PF07331"/>
    </source>
</evidence>
<feature type="domain" description="DUF1468" evidence="2">
    <location>
        <begin position="21"/>
        <end position="155"/>
    </location>
</feature>
<evidence type="ECO:0000313" key="4">
    <source>
        <dbReference type="Proteomes" id="UP000600449"/>
    </source>
</evidence>
<keyword evidence="1" id="KW-1133">Transmembrane helix</keyword>
<feature type="transmembrane region" description="Helical" evidence="1">
    <location>
        <begin position="85"/>
        <end position="118"/>
    </location>
</feature>
<reference evidence="3 4" key="1">
    <citation type="journal article" date="2014" name="Int. J. Syst. Evol. Microbiol.">
        <title>Complete genome sequence of Corynebacterium casei LMG S-19264T (=DSM 44701T), isolated from a smear-ripened cheese.</title>
        <authorList>
            <consortium name="US DOE Joint Genome Institute (JGI-PGF)"/>
            <person name="Walter F."/>
            <person name="Albersmeier A."/>
            <person name="Kalinowski J."/>
            <person name="Ruckert C."/>
        </authorList>
    </citation>
    <scope>NUCLEOTIDE SEQUENCE [LARGE SCALE GENOMIC DNA]</scope>
    <source>
        <strain evidence="3 4">CGMCC 1.9161</strain>
    </source>
</reference>
<dbReference type="Pfam" id="PF07331">
    <property type="entry name" value="TctB"/>
    <property type="match status" value="1"/>
</dbReference>
<feature type="transmembrane region" description="Helical" evidence="1">
    <location>
        <begin position="16"/>
        <end position="39"/>
    </location>
</feature>
<gene>
    <name evidence="3" type="ORF">GCM10011322_26280</name>
</gene>
<dbReference type="EMBL" id="BMMF01000007">
    <property type="protein sequence ID" value="GGK37959.1"/>
    <property type="molecule type" value="Genomic_DNA"/>
</dbReference>
<keyword evidence="4" id="KW-1185">Reference proteome</keyword>
<evidence type="ECO:0000313" key="3">
    <source>
        <dbReference type="EMBL" id="GGK37959.1"/>
    </source>
</evidence>